<accession>A0ABS2ZTT0</accession>
<evidence type="ECO:0000313" key="1">
    <source>
        <dbReference type="EMBL" id="MBN3555663.1"/>
    </source>
</evidence>
<keyword evidence="2" id="KW-1185">Reference proteome</keyword>
<name>A0ABS2ZTT0_9BACL</name>
<dbReference type="Gene3D" id="3.40.50.720">
    <property type="entry name" value="NAD(P)-binding Rossmann-like Domain"/>
    <property type="match status" value="1"/>
</dbReference>
<dbReference type="SUPFAM" id="SSF69572">
    <property type="entry name" value="Activating enzymes of the ubiquitin-like proteins"/>
    <property type="match status" value="1"/>
</dbReference>
<dbReference type="Proteomes" id="UP001296923">
    <property type="component" value="Unassembled WGS sequence"/>
</dbReference>
<dbReference type="InterPro" id="IPR035985">
    <property type="entry name" value="Ubiquitin-activating_enz"/>
</dbReference>
<protein>
    <submittedName>
        <fullName evidence="1">Bacteriocin maturation protein</fullName>
    </submittedName>
</protein>
<gene>
    <name evidence="1" type="ORF">JYA63_15405</name>
</gene>
<dbReference type="RefSeq" id="WP_205726465.1">
    <property type="nucleotide sequence ID" value="NZ_JAFHKR010000039.1"/>
</dbReference>
<dbReference type="Gene3D" id="3.90.930.60">
    <property type="match status" value="1"/>
</dbReference>
<dbReference type="EMBL" id="JAFHKR010000039">
    <property type="protein sequence ID" value="MBN3555663.1"/>
    <property type="molecule type" value="Genomic_DNA"/>
</dbReference>
<evidence type="ECO:0000313" key="2">
    <source>
        <dbReference type="Proteomes" id="UP001296923"/>
    </source>
</evidence>
<proteinExistence type="predicted"/>
<comment type="caution">
    <text evidence="1">The sequence shown here is derived from an EMBL/GenBank/DDBJ whole genome shotgun (WGS) entry which is preliminary data.</text>
</comment>
<organism evidence="1 2">
    <name type="scientific">Fictibacillus nanhaiensis</name>
    <dbReference type="NCBI Taxonomy" id="742169"/>
    <lineage>
        <taxon>Bacteria</taxon>
        <taxon>Bacillati</taxon>
        <taxon>Bacillota</taxon>
        <taxon>Bacilli</taxon>
        <taxon>Bacillales</taxon>
        <taxon>Fictibacillaceae</taxon>
        <taxon>Fictibacillus</taxon>
    </lineage>
</organism>
<reference evidence="1 2" key="1">
    <citation type="submission" date="2021-01" db="EMBL/GenBank/DDBJ databases">
        <title>Genome Sequencing of Type Strains.</title>
        <authorList>
            <person name="Lemaire J.F."/>
            <person name="Inderbitzin P."/>
            <person name="Collins S.B."/>
            <person name="Wespe N."/>
            <person name="Knight-Connoni V."/>
        </authorList>
    </citation>
    <scope>NUCLEOTIDE SEQUENCE [LARGE SCALE GENOMIC DNA]</scope>
    <source>
        <strain evidence="1 2">DSM 23009</strain>
    </source>
</reference>
<sequence length="624" mass="69760">MPGVTLSMCLKINRDTFIYPQHNGGVYLRNNVTSIQMEGNTIEQWVQKLVPMLDGSRSIEEITDGLPDPYKEQVFKIAEVLYKNGFVRDTSQDLPHQLSPALLEKYASQIEFIDHLSHSGAHRFQKYRESKIAVIGCGPLLSSLTASLLQSGLPAFTIFHTNTKQNETNNLKELMKSATKTEPESSFTLLPFNENSCTEDLANIEYVLYANEVENTDQLSIIQKVCRDQSKLFLPVTLQNHQAFVGPLQLTDSAACWKTASLRLGKKDNKKTKFKSSRTASNLLANVTVFMLFKVITGVQENPENVIYQLNVETLEGKWHPVFPHPLVTNNIKIEAIEDPLLFIKKAPTREVDLHSLFYQITSSDTGIFQKFEEEDLSQLPLSQCNVQVADPFGESEPEVITAADRTHEDARLEAGLSGIETYVKKLFKNSPEVMSVGIGRSAAEGMCRALQNSLQEIFTKSHNRIQVSAEVDPISIQDAYSTFLIQALSTLDEEIKLFLGTKIHGFPVVWVQQDRNYFGSIGLDENRALQNALQGALMYRQNKETIHIKNCIKSSATISTTGLQTITLSESKEETLTYTLTSALQTLKNTNCKATLYTLHAETILNENTSGIFGITLSSEVQS</sequence>